<dbReference type="InterPro" id="IPR041588">
    <property type="entry name" value="Integrase_H2C2"/>
</dbReference>
<evidence type="ECO:0000313" key="2">
    <source>
        <dbReference type="Ensembl" id="ENSCCRP00000136710.1"/>
    </source>
</evidence>
<evidence type="ECO:0000259" key="1">
    <source>
        <dbReference type="Pfam" id="PF17921"/>
    </source>
</evidence>
<dbReference type="PANTHER" id="PTHR47266">
    <property type="entry name" value="ENDONUCLEASE-RELATED"/>
    <property type="match status" value="1"/>
</dbReference>
<dbReference type="Proteomes" id="UP001108240">
    <property type="component" value="Unplaced"/>
</dbReference>
<dbReference type="AlphaFoldDB" id="A0A9J8A5R9"/>
<dbReference type="Ensembl" id="ENSCCRT00000149051.1">
    <property type="protein sequence ID" value="ENSCCRP00000136710.1"/>
    <property type="gene ID" value="ENSCCRG00000055489.1"/>
</dbReference>
<reference evidence="2" key="1">
    <citation type="submission" date="2025-08" db="UniProtKB">
        <authorList>
            <consortium name="Ensembl"/>
        </authorList>
    </citation>
    <scope>IDENTIFICATION</scope>
</reference>
<dbReference type="Pfam" id="PF17921">
    <property type="entry name" value="Integrase_H2C2"/>
    <property type="match status" value="1"/>
</dbReference>
<protein>
    <recommendedName>
        <fullName evidence="1">Integrase zinc-binding domain-containing protein</fullName>
    </recommendedName>
</protein>
<keyword evidence="3" id="KW-1185">Reference proteome</keyword>
<organism evidence="2 3">
    <name type="scientific">Cyprinus carpio carpio</name>
    <dbReference type="NCBI Taxonomy" id="630221"/>
    <lineage>
        <taxon>Eukaryota</taxon>
        <taxon>Metazoa</taxon>
        <taxon>Chordata</taxon>
        <taxon>Craniata</taxon>
        <taxon>Vertebrata</taxon>
        <taxon>Euteleostomi</taxon>
        <taxon>Actinopterygii</taxon>
        <taxon>Neopterygii</taxon>
        <taxon>Teleostei</taxon>
        <taxon>Ostariophysi</taxon>
        <taxon>Cypriniformes</taxon>
        <taxon>Cyprinidae</taxon>
        <taxon>Cyprininae</taxon>
        <taxon>Cyprinus</taxon>
    </lineage>
</organism>
<dbReference type="InterPro" id="IPR052160">
    <property type="entry name" value="Gypsy_RT_Integrase-like"/>
</dbReference>
<dbReference type="Gene3D" id="1.10.340.70">
    <property type="match status" value="1"/>
</dbReference>
<accession>A0A9J8A5R9</accession>
<dbReference type="GeneTree" id="ENSGT00940000175601"/>
<sequence length="240" mass="27697">MHVHIHNSVERKGGNIKRLIKLKCMAPTAALKKKVSRMAANFVIRESKLFYTGPSAQFMRLVVLSDEQRRAVLEECHNNPGTGNHGGVRATMDRVVVGYYWDNIKAGVADWVKSCHRCQKNDPIKTVSPVLHPIKEEQVEVEELPLTLKHMYQAEYIMRNSVGLFTGQVQEPSYMLMDHDDQRNAWRVLMESMKCDAMEPFTFIFENIQDMETFMIICKDTLNLRVNARVGVHSHPYRFC</sequence>
<name>A0A9J8A5R9_CYPCA</name>
<feature type="domain" description="Integrase zinc-binding" evidence="1">
    <location>
        <begin position="66"/>
        <end position="122"/>
    </location>
</feature>
<reference evidence="2" key="2">
    <citation type="submission" date="2025-09" db="UniProtKB">
        <authorList>
            <consortium name="Ensembl"/>
        </authorList>
    </citation>
    <scope>IDENTIFICATION</scope>
</reference>
<evidence type="ECO:0000313" key="3">
    <source>
        <dbReference type="Proteomes" id="UP001108240"/>
    </source>
</evidence>
<proteinExistence type="predicted"/>